<name>A0ACC1XDC6_MELAZ</name>
<sequence length="517" mass="59100">MAKNNRYAFTIFSFLVLFLLSIFFISKRNLEPSLLLYRNFFSQAYSHIASPQQFTTLNSPAEADQVNSSAYSVQLTSPTDQTSATVSRPASTESNVSEGYVKSERLAVGYKKVPVAENESIVDNNGGLPFERDSEGLSVGDNKIPVAENESMVNKNESLSFERENTCDLYIGTWVKEEGYPIYKPGSCPYVDEAFDCQMNGRGDSSYLQWRWKPDGCDLPRFNATDFLERLRGKRLMLVGDSMNRNQFESLLCLLREGLTNKSRMYEIYGHKITKGRGYYVFTFLDYNCTVEFVRSHFLVKEGIRINGQGNSNPTLSIDQIDKAANKWKRADILVFNTGHWWVHGKTARGKNYFKEGDYLYPKFDSVKAYRRALKTWSKWIDDNVKPAKQLVFYRGYSSAHFRGGDWDSGGTCNGETQPILRGAFLDSYPLKMKIVEEVIREMQNPVILLNVTRLTNFRKDGHPSIYGRNVTNGKKISKRRQDCSHWCLPGVPDAWNELIYATLVLKQSVNRDLPIL</sequence>
<gene>
    <name evidence="1" type="ORF">OWV82_019028</name>
</gene>
<keyword evidence="2" id="KW-1185">Reference proteome</keyword>
<evidence type="ECO:0000313" key="2">
    <source>
        <dbReference type="Proteomes" id="UP001164539"/>
    </source>
</evidence>
<proteinExistence type="predicted"/>
<protein>
    <submittedName>
        <fullName evidence="1">Protein trichome birefringence-like</fullName>
    </submittedName>
</protein>
<evidence type="ECO:0000313" key="1">
    <source>
        <dbReference type="EMBL" id="KAJ4709198.1"/>
    </source>
</evidence>
<comment type="caution">
    <text evidence="1">The sequence shown here is derived from an EMBL/GenBank/DDBJ whole genome shotgun (WGS) entry which is preliminary data.</text>
</comment>
<dbReference type="Proteomes" id="UP001164539">
    <property type="component" value="Chromosome 10"/>
</dbReference>
<accession>A0ACC1XDC6</accession>
<organism evidence="1 2">
    <name type="scientific">Melia azedarach</name>
    <name type="common">Chinaberry tree</name>
    <dbReference type="NCBI Taxonomy" id="155640"/>
    <lineage>
        <taxon>Eukaryota</taxon>
        <taxon>Viridiplantae</taxon>
        <taxon>Streptophyta</taxon>
        <taxon>Embryophyta</taxon>
        <taxon>Tracheophyta</taxon>
        <taxon>Spermatophyta</taxon>
        <taxon>Magnoliopsida</taxon>
        <taxon>eudicotyledons</taxon>
        <taxon>Gunneridae</taxon>
        <taxon>Pentapetalae</taxon>
        <taxon>rosids</taxon>
        <taxon>malvids</taxon>
        <taxon>Sapindales</taxon>
        <taxon>Meliaceae</taxon>
        <taxon>Melia</taxon>
    </lineage>
</organism>
<dbReference type="EMBL" id="CM051403">
    <property type="protein sequence ID" value="KAJ4709198.1"/>
    <property type="molecule type" value="Genomic_DNA"/>
</dbReference>
<reference evidence="1 2" key="1">
    <citation type="journal article" date="2023" name="Science">
        <title>Complex scaffold remodeling in plant triterpene biosynthesis.</title>
        <authorList>
            <person name="De La Pena R."/>
            <person name="Hodgson H."/>
            <person name="Liu J.C."/>
            <person name="Stephenson M.J."/>
            <person name="Martin A.C."/>
            <person name="Owen C."/>
            <person name="Harkess A."/>
            <person name="Leebens-Mack J."/>
            <person name="Jimenez L.E."/>
            <person name="Osbourn A."/>
            <person name="Sattely E.S."/>
        </authorList>
    </citation>
    <scope>NUCLEOTIDE SEQUENCE [LARGE SCALE GENOMIC DNA]</scope>
    <source>
        <strain evidence="2">cv. JPN11</strain>
        <tissue evidence="1">Leaf</tissue>
    </source>
</reference>